<dbReference type="GeneID" id="28250112"/>
<dbReference type="InterPro" id="IPR001296">
    <property type="entry name" value="Glyco_trans_1"/>
</dbReference>
<keyword evidence="2" id="KW-0328">Glycosyltransferase</keyword>
<reference evidence="5 6" key="1">
    <citation type="journal article" date="2016" name="ISME J.">
        <title>Global occurrence and heterogeneity of the Roseobacter-clade species Ruegeria mobilis.</title>
        <authorList>
            <person name="Sonnenschein E."/>
            <person name="Gram L."/>
        </authorList>
    </citation>
    <scope>NUCLEOTIDE SEQUENCE [LARGE SCALE GENOMIC DNA]</scope>
    <source>
        <strain evidence="5 6">F1926</strain>
    </source>
</reference>
<feature type="domain" description="Glycosyl transferase family 1" evidence="4">
    <location>
        <begin position="153"/>
        <end position="327"/>
    </location>
</feature>
<dbReference type="Proteomes" id="UP000013243">
    <property type="component" value="Chromosome"/>
</dbReference>
<dbReference type="PANTHER" id="PTHR12526:SF640">
    <property type="entry name" value="COLANIC ACID BIOSYNTHESIS GLYCOSYLTRANSFERASE WCAL-RELATED"/>
    <property type="match status" value="1"/>
</dbReference>
<evidence type="ECO:0000256" key="3">
    <source>
        <dbReference type="ARBA" id="ARBA00022679"/>
    </source>
</evidence>
<dbReference type="CDD" id="cd03801">
    <property type="entry name" value="GT4_PimA-like"/>
    <property type="match status" value="1"/>
</dbReference>
<name>A0A1B1A373_9RHOB</name>
<keyword evidence="3 5" id="KW-0808">Transferase</keyword>
<dbReference type="SUPFAM" id="SSF53756">
    <property type="entry name" value="UDP-Glycosyltransferase/glycogen phosphorylase"/>
    <property type="match status" value="1"/>
</dbReference>
<dbReference type="GO" id="GO:0016757">
    <property type="term" value="F:glycosyltransferase activity"/>
    <property type="evidence" value="ECO:0007669"/>
    <property type="project" value="UniProtKB-KW"/>
</dbReference>
<dbReference type="PANTHER" id="PTHR12526">
    <property type="entry name" value="GLYCOSYLTRANSFERASE"/>
    <property type="match status" value="1"/>
</dbReference>
<dbReference type="RefSeq" id="WP_005610606.1">
    <property type="nucleotide sequence ID" value="NZ_CP015230.1"/>
</dbReference>
<proteinExistence type="inferred from homology"/>
<evidence type="ECO:0000256" key="1">
    <source>
        <dbReference type="ARBA" id="ARBA00009481"/>
    </source>
</evidence>
<sequence>MTQVDAKLVEVIAPNFKRRLSGVTSTIVRLVPLQAQQITIATAGSGLPAELPHLSVIQLLTMSRNGPQGARVWHARRNVEMLGGLLLKVLLRKNLKLLFTSASQRKHTGYTKWLISKMDQVIATSAKGAKYLEVPAQVVHHGINTRDFTPTADKPALRRKLGLPEEAILVGCYGRIRAQKGTDVFVDAMLEILKNHPKAVGVVMGRATEKHVDFARDLRARVAAAGMQDRLLFPPEVPVWEVAQWYQALDLYVAPQRWEGFGLTPLEAMSCGVPVVATRVGAFEELIAPDITGKLIDPGEVSQMIGAIDAVLTPEGRLSAWSVASRQRVEEQFAIEREAETLIAIYRELLNN</sequence>
<gene>
    <name evidence="5" type="ORF">K529_009730</name>
</gene>
<evidence type="ECO:0000256" key="2">
    <source>
        <dbReference type="ARBA" id="ARBA00022676"/>
    </source>
</evidence>
<dbReference type="KEGG" id="rmb:K529_009730"/>
<accession>A0A1B1A373</accession>
<dbReference type="OrthoDB" id="5490290at2"/>
<dbReference type="AlphaFoldDB" id="A0A1B1A373"/>
<dbReference type="Gene3D" id="3.40.50.2000">
    <property type="entry name" value="Glycogen Phosphorylase B"/>
    <property type="match status" value="2"/>
</dbReference>
<comment type="similarity">
    <text evidence="1">Belongs to the glycosyltransferase group 1 family. Glycosyltransferase 4 subfamily.</text>
</comment>
<dbReference type="Pfam" id="PF00534">
    <property type="entry name" value="Glycos_transf_1"/>
    <property type="match status" value="1"/>
</dbReference>
<protein>
    <submittedName>
        <fullName evidence="5">Glycosyl transferase family 1</fullName>
    </submittedName>
</protein>
<dbReference type="EMBL" id="CP015230">
    <property type="protein sequence ID" value="ANP41040.1"/>
    <property type="molecule type" value="Genomic_DNA"/>
</dbReference>
<evidence type="ECO:0000313" key="5">
    <source>
        <dbReference type="EMBL" id="ANP41040.1"/>
    </source>
</evidence>
<evidence type="ECO:0000259" key="4">
    <source>
        <dbReference type="Pfam" id="PF00534"/>
    </source>
</evidence>
<evidence type="ECO:0000313" key="6">
    <source>
        <dbReference type="Proteomes" id="UP000013243"/>
    </source>
</evidence>
<dbReference type="STRING" id="1265309.K529_009730"/>
<organism evidence="5 6">
    <name type="scientific">Tritonibacter mobilis F1926</name>
    <dbReference type="NCBI Taxonomy" id="1265309"/>
    <lineage>
        <taxon>Bacteria</taxon>
        <taxon>Pseudomonadati</taxon>
        <taxon>Pseudomonadota</taxon>
        <taxon>Alphaproteobacteria</taxon>
        <taxon>Rhodobacterales</taxon>
        <taxon>Paracoccaceae</taxon>
        <taxon>Tritonibacter</taxon>
    </lineage>
</organism>